<evidence type="ECO:0000313" key="3">
    <source>
        <dbReference type="EMBL" id="SMO80056.1"/>
    </source>
</evidence>
<dbReference type="EMBL" id="FXTD01000009">
    <property type="protein sequence ID" value="SMO80056.1"/>
    <property type="molecule type" value="Genomic_DNA"/>
</dbReference>
<accession>A0A521E7Y1</accession>
<feature type="transmembrane region" description="Helical" evidence="2">
    <location>
        <begin position="115"/>
        <end position="133"/>
    </location>
</feature>
<feature type="region of interest" description="Disordered" evidence="1">
    <location>
        <begin position="180"/>
        <end position="279"/>
    </location>
</feature>
<gene>
    <name evidence="3" type="ORF">SAMN06264867_109139</name>
</gene>
<evidence type="ECO:0000256" key="1">
    <source>
        <dbReference type="SAM" id="MobiDB-lite"/>
    </source>
</evidence>
<feature type="compositionally biased region" description="Acidic residues" evidence="1">
    <location>
        <begin position="244"/>
        <end position="253"/>
    </location>
</feature>
<dbReference type="RefSeq" id="WP_142987312.1">
    <property type="nucleotide sequence ID" value="NZ_FXTD01000009.1"/>
</dbReference>
<evidence type="ECO:0000256" key="2">
    <source>
        <dbReference type="SAM" id="Phobius"/>
    </source>
</evidence>
<organism evidence="3 4">
    <name type="scientific">Halorubrum cibi</name>
    <dbReference type="NCBI Taxonomy" id="413815"/>
    <lineage>
        <taxon>Archaea</taxon>
        <taxon>Methanobacteriati</taxon>
        <taxon>Methanobacteriota</taxon>
        <taxon>Stenosarchaea group</taxon>
        <taxon>Halobacteria</taxon>
        <taxon>Halobacteriales</taxon>
        <taxon>Haloferacaceae</taxon>
        <taxon>Halorubrum</taxon>
    </lineage>
</organism>
<keyword evidence="4" id="KW-1185">Reference proteome</keyword>
<protein>
    <submittedName>
        <fullName evidence="3">Uncharacterized protein</fullName>
    </submittedName>
</protein>
<sequence length="279" mass="29043">MTTRDADRDVAATTGDSGNGLLSRVGSGSIVLDRARSAGKRVTHTVRASWLYRWLTAEPDPEVIVIDLRETWTVGPFLKILDWVIDFLIGAMEGSIFAKAAGAAVSQTRKTPLRVGGGFTLLAGLALFLVAVAGDAVSTTLLVGALVVSTVGAVGLRDRRSWGELRDTRVVELLIRALEPPAPSEGADESTDSDGSVVSSESSDPDGPSLTERDASSSDAESDLVADDAAATSDGPDPTLFPDDASESSDDTDPTFSPNDSVDSSDDTKSESASDDGQP</sequence>
<keyword evidence="2" id="KW-1133">Transmembrane helix</keyword>
<feature type="transmembrane region" description="Helical" evidence="2">
    <location>
        <begin position="139"/>
        <end position="156"/>
    </location>
</feature>
<reference evidence="3 4" key="1">
    <citation type="submission" date="2017-05" db="EMBL/GenBank/DDBJ databases">
        <authorList>
            <person name="Varghese N."/>
            <person name="Submissions S."/>
        </authorList>
    </citation>
    <scope>NUCLEOTIDE SEQUENCE [LARGE SCALE GENOMIC DNA]</scope>
    <source>
        <strain evidence="3 4">DSM 19504</strain>
    </source>
</reference>
<name>A0A521E7Y1_9EURY</name>
<dbReference type="Proteomes" id="UP000319712">
    <property type="component" value="Unassembled WGS sequence"/>
</dbReference>
<evidence type="ECO:0000313" key="4">
    <source>
        <dbReference type="Proteomes" id="UP000319712"/>
    </source>
</evidence>
<dbReference type="OrthoDB" id="205900at2157"/>
<proteinExistence type="predicted"/>
<keyword evidence="2" id="KW-0812">Transmembrane</keyword>
<feature type="compositionally biased region" description="Low complexity" evidence="1">
    <location>
        <begin position="193"/>
        <end position="209"/>
    </location>
</feature>
<keyword evidence="2" id="KW-0472">Membrane</keyword>
<dbReference type="AlphaFoldDB" id="A0A521E7Y1"/>